<organism evidence="6 7">
    <name type="scientific">Granulicella arctica</name>
    <dbReference type="NCBI Taxonomy" id="940613"/>
    <lineage>
        <taxon>Bacteria</taxon>
        <taxon>Pseudomonadati</taxon>
        <taxon>Acidobacteriota</taxon>
        <taxon>Terriglobia</taxon>
        <taxon>Terriglobales</taxon>
        <taxon>Acidobacteriaceae</taxon>
        <taxon>Granulicella</taxon>
    </lineage>
</organism>
<dbReference type="GO" id="GO:0044781">
    <property type="term" value="P:bacterial-type flagellum organization"/>
    <property type="evidence" value="ECO:0007669"/>
    <property type="project" value="InterPro"/>
</dbReference>
<dbReference type="Proteomes" id="UP000589520">
    <property type="component" value="Unassembled WGS sequence"/>
</dbReference>
<evidence type="ECO:0000256" key="4">
    <source>
        <dbReference type="ARBA" id="ARBA00022989"/>
    </source>
</evidence>
<dbReference type="EMBL" id="JACCCW010000002">
    <property type="protein sequence ID" value="NYF80349.1"/>
    <property type="molecule type" value="Genomic_DNA"/>
</dbReference>
<keyword evidence="3" id="KW-0812">Transmembrane</keyword>
<accession>A0A7Y9TH92</accession>
<evidence type="ECO:0000256" key="3">
    <source>
        <dbReference type="ARBA" id="ARBA00022692"/>
    </source>
</evidence>
<dbReference type="GO" id="GO:0016020">
    <property type="term" value="C:membrane"/>
    <property type="evidence" value="ECO:0007669"/>
    <property type="project" value="InterPro"/>
</dbReference>
<comment type="caution">
    <text evidence="6">The sequence shown here is derived from an EMBL/GenBank/DDBJ whole genome shotgun (WGS) entry which is preliminary data.</text>
</comment>
<keyword evidence="6" id="KW-0969">Cilium</keyword>
<proteinExistence type="predicted"/>
<gene>
    <name evidence="6" type="ORF">HDF17_002669</name>
</gene>
<keyword evidence="7" id="KW-1185">Reference proteome</keyword>
<keyword evidence="5" id="KW-0472">Membrane</keyword>
<evidence type="ECO:0000256" key="1">
    <source>
        <dbReference type="ARBA" id="ARBA00004236"/>
    </source>
</evidence>
<evidence type="ECO:0000256" key="2">
    <source>
        <dbReference type="ARBA" id="ARBA00022475"/>
    </source>
</evidence>
<keyword evidence="6" id="KW-0966">Cell projection</keyword>
<dbReference type="AlphaFoldDB" id="A0A7Y9TH92"/>
<dbReference type="Pfam" id="PF04347">
    <property type="entry name" value="FliO"/>
    <property type="match status" value="1"/>
</dbReference>
<protein>
    <submittedName>
        <fullName evidence="6">Flagellar biogenesis protein FliO</fullName>
    </submittedName>
</protein>
<dbReference type="InterPro" id="IPR022781">
    <property type="entry name" value="Flagellar_biosynth_FliO"/>
</dbReference>
<evidence type="ECO:0000313" key="6">
    <source>
        <dbReference type="EMBL" id="NYF80349.1"/>
    </source>
</evidence>
<evidence type="ECO:0000256" key="5">
    <source>
        <dbReference type="ARBA" id="ARBA00023136"/>
    </source>
</evidence>
<comment type="subcellular location">
    <subcellularLocation>
        <location evidence="1">Cell membrane</location>
    </subcellularLocation>
</comment>
<keyword evidence="4" id="KW-1133">Transmembrane helix</keyword>
<keyword evidence="2" id="KW-1003">Cell membrane</keyword>
<reference evidence="6 7" key="1">
    <citation type="submission" date="2020-07" db="EMBL/GenBank/DDBJ databases">
        <title>Genomic Encyclopedia of Type Strains, Phase IV (KMG-V): Genome sequencing to study the core and pangenomes of soil and plant-associated prokaryotes.</title>
        <authorList>
            <person name="Whitman W."/>
        </authorList>
    </citation>
    <scope>NUCLEOTIDE SEQUENCE [LARGE SCALE GENOMIC DNA]</scope>
    <source>
        <strain evidence="6 7">X4EP2</strain>
    </source>
</reference>
<evidence type="ECO:0000313" key="7">
    <source>
        <dbReference type="Proteomes" id="UP000589520"/>
    </source>
</evidence>
<keyword evidence="6" id="KW-0282">Flagellum</keyword>
<name>A0A7Y9TH92_9BACT</name>
<sequence>MELVQSFTRRQEMERVAPVGGFAGWVVGALQGRVRLKWRGSSRVRMQQMQLLETLSLGGKRHVMLISCEGERYLVGCGADDVAAIVKIASGGGDTRPTAKTLAHTWL</sequence>
<dbReference type="RefSeq" id="WP_179491673.1">
    <property type="nucleotide sequence ID" value="NZ_JACCCW010000002.1"/>
</dbReference>